<keyword evidence="2" id="KW-1133">Transmembrane helix</keyword>
<dbReference type="InterPro" id="IPR000998">
    <property type="entry name" value="MAM_dom"/>
</dbReference>
<dbReference type="Gene3D" id="2.60.120.200">
    <property type="match status" value="1"/>
</dbReference>
<protein>
    <submittedName>
        <fullName evidence="4">Jg8774 protein</fullName>
    </submittedName>
</protein>
<dbReference type="AlphaFoldDB" id="A0A8S4S324"/>
<evidence type="ECO:0000256" key="1">
    <source>
        <dbReference type="SAM" id="MobiDB-lite"/>
    </source>
</evidence>
<evidence type="ECO:0000259" key="3">
    <source>
        <dbReference type="PROSITE" id="PS50060"/>
    </source>
</evidence>
<dbReference type="Proteomes" id="UP000838756">
    <property type="component" value="Unassembled WGS sequence"/>
</dbReference>
<dbReference type="Pfam" id="PF00629">
    <property type="entry name" value="MAM"/>
    <property type="match status" value="1"/>
</dbReference>
<evidence type="ECO:0000313" key="4">
    <source>
        <dbReference type="EMBL" id="CAH2243714.1"/>
    </source>
</evidence>
<evidence type="ECO:0000313" key="5">
    <source>
        <dbReference type="Proteomes" id="UP000838756"/>
    </source>
</evidence>
<feature type="compositionally biased region" description="Low complexity" evidence="1">
    <location>
        <begin position="1"/>
        <end position="14"/>
    </location>
</feature>
<dbReference type="SUPFAM" id="SSF49899">
    <property type="entry name" value="Concanavalin A-like lectins/glucanases"/>
    <property type="match status" value="1"/>
</dbReference>
<name>A0A8S4S324_9NEOP</name>
<dbReference type="GO" id="GO:0016020">
    <property type="term" value="C:membrane"/>
    <property type="evidence" value="ECO:0007669"/>
    <property type="project" value="InterPro"/>
</dbReference>
<comment type="caution">
    <text evidence="4">The sequence shown here is derived from an EMBL/GenBank/DDBJ whole genome shotgun (WGS) entry which is preliminary data.</text>
</comment>
<gene>
    <name evidence="4" type="primary">jg8774</name>
    <name evidence="4" type="ORF">PAEG_LOCUS19813</name>
</gene>
<keyword evidence="5" id="KW-1185">Reference proteome</keyword>
<keyword evidence="2" id="KW-0472">Membrane</keyword>
<feature type="domain" description="MAM" evidence="3">
    <location>
        <begin position="23"/>
        <end position="174"/>
    </location>
</feature>
<dbReference type="OrthoDB" id="6107927at2759"/>
<feature type="region of interest" description="Disordered" evidence="1">
    <location>
        <begin position="1"/>
        <end position="21"/>
    </location>
</feature>
<sequence>MTSTTTTPQPTTTQKPREDNDSLSCDFHHSLCGWSNDHQADDKWAHNVNEIAFVTMTSIGTARLLSPVYDRALGNTGCFSLDYSMLVYNKLRVYQKPKKIELQKFVKFSTESKMDYNIFHIEGDLKGHWYTSVSMLKQFGDEFQIIIEVNSPSVNYVIAEIDNVAILQGSECATAVTDAVTPVPSRAIDVYYVNTEVPTTTTTISPYTSTTKQTNEMYQGTTSIFLILIVTLVVIILILVYILVAVLIRKRGDADAVNVLGTNIVGTYARRSTDKDTKTSEVGYSTTNADDFIINCN</sequence>
<dbReference type="EMBL" id="CAKXAJ010025764">
    <property type="protein sequence ID" value="CAH2243714.1"/>
    <property type="molecule type" value="Genomic_DNA"/>
</dbReference>
<dbReference type="PROSITE" id="PS50060">
    <property type="entry name" value="MAM_2"/>
    <property type="match status" value="1"/>
</dbReference>
<dbReference type="InterPro" id="IPR013320">
    <property type="entry name" value="ConA-like_dom_sf"/>
</dbReference>
<accession>A0A8S4S324</accession>
<proteinExistence type="predicted"/>
<dbReference type="SMART" id="SM00137">
    <property type="entry name" value="MAM"/>
    <property type="match status" value="1"/>
</dbReference>
<organism evidence="4 5">
    <name type="scientific">Pararge aegeria aegeria</name>
    <dbReference type="NCBI Taxonomy" id="348720"/>
    <lineage>
        <taxon>Eukaryota</taxon>
        <taxon>Metazoa</taxon>
        <taxon>Ecdysozoa</taxon>
        <taxon>Arthropoda</taxon>
        <taxon>Hexapoda</taxon>
        <taxon>Insecta</taxon>
        <taxon>Pterygota</taxon>
        <taxon>Neoptera</taxon>
        <taxon>Endopterygota</taxon>
        <taxon>Lepidoptera</taxon>
        <taxon>Glossata</taxon>
        <taxon>Ditrysia</taxon>
        <taxon>Papilionoidea</taxon>
        <taxon>Nymphalidae</taxon>
        <taxon>Satyrinae</taxon>
        <taxon>Satyrini</taxon>
        <taxon>Parargina</taxon>
        <taxon>Pararge</taxon>
    </lineage>
</organism>
<keyword evidence="2" id="KW-0812">Transmembrane</keyword>
<reference evidence="4" key="1">
    <citation type="submission" date="2022-03" db="EMBL/GenBank/DDBJ databases">
        <authorList>
            <person name="Lindestad O."/>
        </authorList>
    </citation>
    <scope>NUCLEOTIDE SEQUENCE</scope>
</reference>
<evidence type="ECO:0000256" key="2">
    <source>
        <dbReference type="SAM" id="Phobius"/>
    </source>
</evidence>
<feature type="transmembrane region" description="Helical" evidence="2">
    <location>
        <begin position="224"/>
        <end position="248"/>
    </location>
</feature>